<dbReference type="GeneID" id="92040024"/>
<accession>A0ABR1WX34</accession>
<evidence type="ECO:0000313" key="1">
    <source>
        <dbReference type="EMBL" id="KAK8087688.1"/>
    </source>
</evidence>
<dbReference type="EMBL" id="JAQQWN010000004">
    <property type="protein sequence ID" value="KAK8087688.1"/>
    <property type="molecule type" value="Genomic_DNA"/>
</dbReference>
<comment type="caution">
    <text evidence="1">The sequence shown here is derived from an EMBL/GenBank/DDBJ whole genome shotgun (WGS) entry which is preliminary data.</text>
</comment>
<keyword evidence="2" id="KW-1185">Reference proteome</keyword>
<dbReference type="RefSeq" id="XP_066670582.1">
    <property type="nucleotide sequence ID" value="XM_066806964.1"/>
</dbReference>
<dbReference type="Proteomes" id="UP001433268">
    <property type="component" value="Unassembled WGS sequence"/>
</dbReference>
<evidence type="ECO:0000313" key="2">
    <source>
        <dbReference type="Proteomes" id="UP001433268"/>
    </source>
</evidence>
<proteinExistence type="predicted"/>
<reference evidence="1 2" key="1">
    <citation type="submission" date="2023-01" db="EMBL/GenBank/DDBJ databases">
        <title>Analysis of 21 Apiospora genomes using comparative genomics revels a genus with tremendous synthesis potential of carbohydrate active enzymes and secondary metabolites.</title>
        <authorList>
            <person name="Sorensen T."/>
        </authorList>
    </citation>
    <scope>NUCLEOTIDE SEQUENCE [LARGE SCALE GENOMIC DNA]</scope>
    <source>
        <strain evidence="1 2">CBS 114990</strain>
    </source>
</reference>
<gene>
    <name evidence="1" type="ORF">PG997_002649</name>
</gene>
<sequence>MDDQVVNGSHTDLGVKCEIQTWHTREDGKGDKIRKVVESRTGDEDTLDSRRYVLVVERGFDRKGHLAWTTLSVNSPTYSKR</sequence>
<organism evidence="1 2">
    <name type="scientific">Apiospora hydei</name>
    <dbReference type="NCBI Taxonomy" id="1337664"/>
    <lineage>
        <taxon>Eukaryota</taxon>
        <taxon>Fungi</taxon>
        <taxon>Dikarya</taxon>
        <taxon>Ascomycota</taxon>
        <taxon>Pezizomycotina</taxon>
        <taxon>Sordariomycetes</taxon>
        <taxon>Xylariomycetidae</taxon>
        <taxon>Amphisphaeriales</taxon>
        <taxon>Apiosporaceae</taxon>
        <taxon>Apiospora</taxon>
    </lineage>
</organism>
<name>A0ABR1WX34_9PEZI</name>
<protein>
    <submittedName>
        <fullName evidence="1">Uncharacterized protein</fullName>
    </submittedName>
</protein>